<protein>
    <recommendedName>
        <fullName evidence="3">Acetyltransferase (GNAT) family protein</fullName>
    </recommendedName>
</protein>
<dbReference type="OrthoDB" id="9808687at2"/>
<comment type="caution">
    <text evidence="1">The sequence shown here is derived from an EMBL/GenBank/DDBJ whole genome shotgun (WGS) entry which is preliminary data.</text>
</comment>
<dbReference type="Proteomes" id="UP000249239">
    <property type="component" value="Unassembled WGS sequence"/>
</dbReference>
<dbReference type="EMBL" id="QKZK01000021">
    <property type="protein sequence ID" value="PZX14274.1"/>
    <property type="molecule type" value="Genomic_DNA"/>
</dbReference>
<gene>
    <name evidence="1" type="ORF">LX69_02454</name>
</gene>
<proteinExistence type="predicted"/>
<accession>A0A2W7NC19</accession>
<dbReference type="InterPro" id="IPR016181">
    <property type="entry name" value="Acyl_CoA_acyltransferase"/>
</dbReference>
<dbReference type="RefSeq" id="WP_111446309.1">
    <property type="nucleotide sequence ID" value="NZ_QKZK01000021.1"/>
</dbReference>
<evidence type="ECO:0008006" key="3">
    <source>
        <dbReference type="Google" id="ProtNLM"/>
    </source>
</evidence>
<dbReference type="AlphaFoldDB" id="A0A2W7NC19"/>
<organism evidence="1 2">
    <name type="scientific">Breznakibacter xylanolyticus</name>
    <dbReference type="NCBI Taxonomy" id="990"/>
    <lineage>
        <taxon>Bacteria</taxon>
        <taxon>Pseudomonadati</taxon>
        <taxon>Bacteroidota</taxon>
        <taxon>Bacteroidia</taxon>
        <taxon>Marinilabiliales</taxon>
        <taxon>Marinilabiliaceae</taxon>
        <taxon>Breznakibacter</taxon>
    </lineage>
</organism>
<sequence length="316" mass="37045">MKYQIERYFAGMRQEWEEALNNAVNGIFLFRRDFMDYHSHRFEDHSLLVREEQRVVALLPANVFNGVLYSHQGLTYGGWIFCKRLSAAHVEQIFVELDAYCRNHAIIEIVYKQKPSVFLPRLCETDAWMLWHLGYELWRRDLNFVIDLHNSPGFSHDKHYRLNKAKRNHLRVDPHGDIRQLMELVAHNLQERFQLLPTHTAEEALLLQTRFPNHIHTIAVFQGDMFLCGAWLFEDNQFVHTQYLHSNEEGKALCAVEFLMDYLIAKFSASKRYLSFGVSTEMDGKVLNEGLASFKEGFGASGVCHDFYRKKIIQIG</sequence>
<evidence type="ECO:0000313" key="1">
    <source>
        <dbReference type="EMBL" id="PZX14274.1"/>
    </source>
</evidence>
<dbReference type="SUPFAM" id="SSF55729">
    <property type="entry name" value="Acyl-CoA N-acyltransferases (Nat)"/>
    <property type="match status" value="1"/>
</dbReference>
<name>A0A2W7NC19_9BACT</name>
<dbReference type="Gene3D" id="3.40.630.30">
    <property type="match status" value="1"/>
</dbReference>
<reference evidence="1 2" key="1">
    <citation type="submission" date="2018-06" db="EMBL/GenBank/DDBJ databases">
        <title>Genomic Encyclopedia of Archaeal and Bacterial Type Strains, Phase II (KMG-II): from individual species to whole genera.</title>
        <authorList>
            <person name="Goeker M."/>
        </authorList>
    </citation>
    <scope>NUCLEOTIDE SEQUENCE [LARGE SCALE GENOMIC DNA]</scope>
    <source>
        <strain evidence="1 2">DSM 6779</strain>
    </source>
</reference>
<keyword evidence="2" id="KW-1185">Reference proteome</keyword>
<evidence type="ECO:0000313" key="2">
    <source>
        <dbReference type="Proteomes" id="UP000249239"/>
    </source>
</evidence>